<name>A0A7G2CPG6_9TRYP</name>
<evidence type="ECO:0000256" key="5">
    <source>
        <dbReference type="ARBA" id="ARBA00023136"/>
    </source>
</evidence>
<evidence type="ECO:0000256" key="4">
    <source>
        <dbReference type="ARBA" id="ARBA00022989"/>
    </source>
</evidence>
<dbReference type="GO" id="GO:0006906">
    <property type="term" value="P:vesicle fusion"/>
    <property type="evidence" value="ECO:0007669"/>
    <property type="project" value="TreeGrafter"/>
</dbReference>
<dbReference type="InterPro" id="IPR000727">
    <property type="entry name" value="T_SNARE_dom"/>
</dbReference>
<evidence type="ECO:0000313" key="10">
    <source>
        <dbReference type="EMBL" id="CAD2221738.1"/>
    </source>
</evidence>
<evidence type="ECO:0000256" key="8">
    <source>
        <dbReference type="SAM" id="Phobius"/>
    </source>
</evidence>
<evidence type="ECO:0000256" key="6">
    <source>
        <dbReference type="ARBA" id="ARBA00046280"/>
    </source>
</evidence>
<dbReference type="EMBL" id="LR877166">
    <property type="protein sequence ID" value="CAD2221738.1"/>
    <property type="molecule type" value="Genomic_DNA"/>
</dbReference>
<feature type="domain" description="T-SNARE coiled-coil homology" evidence="9">
    <location>
        <begin position="101"/>
        <end position="163"/>
    </location>
</feature>
<evidence type="ECO:0000256" key="1">
    <source>
        <dbReference type="ARBA" id="ARBA00022448"/>
    </source>
</evidence>
<dbReference type="Gene3D" id="1.20.5.110">
    <property type="match status" value="1"/>
</dbReference>
<reference evidence="10 11" key="1">
    <citation type="submission" date="2020-08" db="EMBL/GenBank/DDBJ databases">
        <authorList>
            <person name="Newling K."/>
            <person name="Davey J."/>
            <person name="Forrester S."/>
        </authorList>
    </citation>
    <scope>NUCLEOTIDE SEQUENCE [LARGE SCALE GENOMIC DNA]</scope>
    <source>
        <strain evidence="11">Crithidia deanei Carvalho (ATCC PRA-265)</strain>
    </source>
</reference>
<dbReference type="GO" id="GO:0005789">
    <property type="term" value="C:endoplasmic reticulum membrane"/>
    <property type="evidence" value="ECO:0007669"/>
    <property type="project" value="TreeGrafter"/>
</dbReference>
<dbReference type="VEuPathDB" id="TriTrypDB:ADEAN_000927300"/>
<dbReference type="GO" id="GO:0005484">
    <property type="term" value="F:SNAP receptor activity"/>
    <property type="evidence" value="ECO:0007669"/>
    <property type="project" value="InterPro"/>
</dbReference>
<protein>
    <submittedName>
        <fullName evidence="10">Sec20, putative</fullName>
    </submittedName>
</protein>
<dbReference type="GO" id="GO:0012507">
    <property type="term" value="C:ER to Golgi transport vesicle membrane"/>
    <property type="evidence" value="ECO:0007669"/>
    <property type="project" value="TreeGrafter"/>
</dbReference>
<feature type="compositionally biased region" description="Low complexity" evidence="7">
    <location>
        <begin position="55"/>
        <end position="66"/>
    </location>
</feature>
<organism evidence="10 11">
    <name type="scientific">Angomonas deanei</name>
    <dbReference type="NCBI Taxonomy" id="59799"/>
    <lineage>
        <taxon>Eukaryota</taxon>
        <taxon>Discoba</taxon>
        <taxon>Euglenozoa</taxon>
        <taxon>Kinetoplastea</taxon>
        <taxon>Metakinetoplastina</taxon>
        <taxon>Trypanosomatida</taxon>
        <taxon>Trypanosomatidae</taxon>
        <taxon>Strigomonadinae</taxon>
        <taxon>Angomonas</taxon>
    </lineage>
</organism>
<evidence type="ECO:0000313" key="11">
    <source>
        <dbReference type="Proteomes" id="UP000515908"/>
    </source>
</evidence>
<keyword evidence="1" id="KW-0813">Transport</keyword>
<dbReference type="InterPro" id="IPR027027">
    <property type="entry name" value="GOSR2/Membrin/Bos1"/>
</dbReference>
<accession>A0A7G2CPG6</accession>
<dbReference type="GO" id="GO:0005794">
    <property type="term" value="C:Golgi apparatus"/>
    <property type="evidence" value="ECO:0007669"/>
    <property type="project" value="InterPro"/>
</dbReference>
<dbReference type="SUPFAM" id="SSF58038">
    <property type="entry name" value="SNARE fusion complex"/>
    <property type="match status" value="1"/>
</dbReference>
<gene>
    <name evidence="10" type="ORF">ADEAN_000927300</name>
</gene>
<dbReference type="Proteomes" id="UP000515908">
    <property type="component" value="Chromosome 22"/>
</dbReference>
<evidence type="ECO:0000259" key="9">
    <source>
        <dbReference type="PROSITE" id="PS50192"/>
    </source>
</evidence>
<dbReference type="InterPro" id="IPR044766">
    <property type="entry name" value="NPSN/SNAP25-like_N_SNARE"/>
</dbReference>
<dbReference type="GO" id="GO:0031201">
    <property type="term" value="C:SNARE complex"/>
    <property type="evidence" value="ECO:0007669"/>
    <property type="project" value="InterPro"/>
</dbReference>
<proteinExistence type="predicted"/>
<keyword evidence="4 8" id="KW-1133">Transmembrane helix</keyword>
<dbReference type="GO" id="GO:0000149">
    <property type="term" value="F:SNARE binding"/>
    <property type="evidence" value="ECO:0007669"/>
    <property type="project" value="TreeGrafter"/>
</dbReference>
<dbReference type="Pfam" id="PF03908">
    <property type="entry name" value="Sec20"/>
    <property type="match status" value="1"/>
</dbReference>
<sequence length="199" mass="22126">MGDEADSAYYGELVKKHNTRIGELRGSMAKLKEKCETAQQDSFHPPTAQKESNDTTTTTNNNNNNNGEGRFSVWSPTEGGEEEAGADPSRVEARHAAGRINTIQHQTLQSLGNTETMLNETETVGQEAAVTLRKQTEQIEKTNEGLEEMHGEIGRAGKELKGFMRRMARDRIIIFFSIAIVVCLIVVVILAVLKHKWNK</sequence>
<feature type="transmembrane region" description="Helical" evidence="8">
    <location>
        <begin position="172"/>
        <end position="193"/>
    </location>
</feature>
<dbReference type="AlphaFoldDB" id="A0A7G2CPG6"/>
<dbReference type="InterPro" id="IPR056173">
    <property type="entry name" value="Sec20_C"/>
</dbReference>
<dbReference type="CDD" id="cd15861">
    <property type="entry name" value="SNARE_SNAP25N_23N_29N_SEC9N"/>
    <property type="match status" value="1"/>
</dbReference>
<dbReference type="PANTHER" id="PTHR21230:SF26">
    <property type="entry name" value="VESICLE TRANSPORT THROUGH INTERACTION WITH T-SNARES HOMOLOG 1A"/>
    <property type="match status" value="1"/>
</dbReference>
<keyword evidence="2 8" id="KW-0812">Transmembrane</keyword>
<dbReference type="PANTHER" id="PTHR21230">
    <property type="entry name" value="VESICLE TRANSPORT V-SNARE PROTEIN VTI1-RELATED"/>
    <property type="match status" value="1"/>
</dbReference>
<keyword evidence="11" id="KW-1185">Reference proteome</keyword>
<evidence type="ECO:0000256" key="7">
    <source>
        <dbReference type="SAM" id="MobiDB-lite"/>
    </source>
</evidence>
<evidence type="ECO:0000256" key="2">
    <source>
        <dbReference type="ARBA" id="ARBA00022692"/>
    </source>
</evidence>
<keyword evidence="5 8" id="KW-0472">Membrane</keyword>
<dbReference type="PROSITE" id="PS50192">
    <property type="entry name" value="T_SNARE"/>
    <property type="match status" value="1"/>
</dbReference>
<dbReference type="GO" id="GO:0031902">
    <property type="term" value="C:late endosome membrane"/>
    <property type="evidence" value="ECO:0007669"/>
    <property type="project" value="TreeGrafter"/>
</dbReference>
<keyword evidence="3" id="KW-0653">Protein transport</keyword>
<dbReference type="PIRSF" id="PIRSF028865">
    <property type="entry name" value="Membrin-2"/>
    <property type="match status" value="1"/>
</dbReference>
<dbReference type="OrthoDB" id="19261at2759"/>
<evidence type="ECO:0000256" key="3">
    <source>
        <dbReference type="ARBA" id="ARBA00022927"/>
    </source>
</evidence>
<feature type="region of interest" description="Disordered" evidence="7">
    <location>
        <begin position="34"/>
        <end position="89"/>
    </location>
</feature>
<dbReference type="GO" id="GO:0015031">
    <property type="term" value="P:protein transport"/>
    <property type="evidence" value="ECO:0007669"/>
    <property type="project" value="UniProtKB-KW"/>
</dbReference>
<comment type="subcellular location">
    <subcellularLocation>
        <location evidence="6">Endomembrane system</location>
        <topology evidence="6">Single-pass type IV membrane protein</topology>
    </subcellularLocation>
</comment>